<dbReference type="GO" id="GO:0009055">
    <property type="term" value="F:electron transfer activity"/>
    <property type="evidence" value="ECO:0007669"/>
    <property type="project" value="TreeGrafter"/>
</dbReference>
<comment type="cofactor">
    <cofactor evidence="6">
        <name>[2Fe-2S] cluster</name>
        <dbReference type="ChEBI" id="CHEBI:190135"/>
    </cofactor>
</comment>
<dbReference type="PANTHER" id="PTHR23426">
    <property type="entry name" value="FERREDOXIN/ADRENODOXIN"/>
    <property type="match status" value="1"/>
</dbReference>
<evidence type="ECO:0000313" key="9">
    <source>
        <dbReference type="Proteomes" id="UP000468901"/>
    </source>
</evidence>
<keyword evidence="9" id="KW-1185">Reference proteome</keyword>
<name>A0A6N6VIW5_9HYPH</name>
<dbReference type="Proteomes" id="UP000468901">
    <property type="component" value="Unassembled WGS sequence"/>
</dbReference>
<feature type="domain" description="2Fe-2S ferredoxin-type" evidence="7">
    <location>
        <begin position="2"/>
        <end position="106"/>
    </location>
</feature>
<dbReference type="EMBL" id="WESC01000005">
    <property type="protein sequence ID" value="KAB7740817.1"/>
    <property type="molecule type" value="Genomic_DNA"/>
</dbReference>
<gene>
    <name evidence="8" type="ORF">F2P47_07165</name>
</gene>
<dbReference type="GO" id="GO:0051537">
    <property type="term" value="F:2 iron, 2 sulfur cluster binding"/>
    <property type="evidence" value="ECO:0007669"/>
    <property type="project" value="UniProtKB-KW"/>
</dbReference>
<dbReference type="InterPro" id="IPR001041">
    <property type="entry name" value="2Fe-2S_ferredoxin-type"/>
</dbReference>
<dbReference type="PROSITE" id="PS51085">
    <property type="entry name" value="2FE2S_FER_2"/>
    <property type="match status" value="1"/>
</dbReference>
<keyword evidence="5" id="KW-0411">Iron-sulfur</keyword>
<keyword evidence="2" id="KW-0001">2Fe-2S</keyword>
<dbReference type="Gene3D" id="3.10.20.30">
    <property type="match status" value="1"/>
</dbReference>
<evidence type="ECO:0000313" key="8">
    <source>
        <dbReference type="EMBL" id="KAB7740817.1"/>
    </source>
</evidence>
<keyword evidence="3" id="KW-0479">Metal-binding</keyword>
<evidence type="ECO:0000256" key="5">
    <source>
        <dbReference type="ARBA" id="ARBA00023014"/>
    </source>
</evidence>
<dbReference type="InterPro" id="IPR012675">
    <property type="entry name" value="Beta-grasp_dom_sf"/>
</dbReference>
<comment type="caution">
    <text evidence="8">The sequence shown here is derived from an EMBL/GenBank/DDBJ whole genome shotgun (WGS) entry which is preliminary data.</text>
</comment>
<dbReference type="Pfam" id="PF00111">
    <property type="entry name" value="Fer2"/>
    <property type="match status" value="1"/>
</dbReference>
<dbReference type="PRINTS" id="PR00355">
    <property type="entry name" value="ADRENODOXIN"/>
</dbReference>
<sequence>MTKVSFVEVTGTTYAVEADSGISAMEAAVRNNVPGIDGDCGGAAACATCHVYVDPAWLAKTGAAGEGMEKDMLEFAEDVRENSRLACQIKLTSELDGLVLRLPEKQH</sequence>
<evidence type="ECO:0000256" key="3">
    <source>
        <dbReference type="ARBA" id="ARBA00022723"/>
    </source>
</evidence>
<dbReference type="PROSITE" id="PS00814">
    <property type="entry name" value="ADX"/>
    <property type="match status" value="1"/>
</dbReference>
<accession>A0A6N6VIW5</accession>
<reference evidence="8 9" key="1">
    <citation type="submission" date="2019-09" db="EMBL/GenBank/DDBJ databases">
        <title>Parvibaculum sedimenti sp. nov., isolated from sediment.</title>
        <authorList>
            <person name="Wang Y."/>
        </authorList>
    </citation>
    <scope>NUCLEOTIDE SEQUENCE [LARGE SCALE GENOMIC DNA]</scope>
    <source>
        <strain evidence="8 9">HXT-9</strain>
    </source>
</reference>
<dbReference type="GO" id="GO:0140647">
    <property type="term" value="P:P450-containing electron transport chain"/>
    <property type="evidence" value="ECO:0007669"/>
    <property type="project" value="InterPro"/>
</dbReference>
<dbReference type="InterPro" id="IPR018298">
    <property type="entry name" value="Adrenodoxin_Fe-S_BS"/>
</dbReference>
<dbReference type="AlphaFoldDB" id="A0A6N6VIW5"/>
<evidence type="ECO:0000256" key="1">
    <source>
        <dbReference type="ARBA" id="ARBA00010914"/>
    </source>
</evidence>
<comment type="similarity">
    <text evidence="1">Belongs to the adrenodoxin/putidaredoxin family.</text>
</comment>
<organism evidence="8 9">
    <name type="scientific">Parvibaculum sedimenti</name>
    <dbReference type="NCBI Taxonomy" id="2608632"/>
    <lineage>
        <taxon>Bacteria</taxon>
        <taxon>Pseudomonadati</taxon>
        <taxon>Pseudomonadota</taxon>
        <taxon>Alphaproteobacteria</taxon>
        <taxon>Hyphomicrobiales</taxon>
        <taxon>Parvibaculaceae</taxon>
        <taxon>Parvibaculum</taxon>
    </lineage>
</organism>
<dbReference type="InterPro" id="IPR036010">
    <property type="entry name" value="2Fe-2S_ferredoxin-like_sf"/>
</dbReference>
<dbReference type="PANTHER" id="PTHR23426:SF65">
    <property type="entry name" value="FERREDOXIN-2, MITOCHONDRIAL"/>
    <property type="match status" value="1"/>
</dbReference>
<dbReference type="RefSeq" id="WP_152215659.1">
    <property type="nucleotide sequence ID" value="NZ_JBAQYD010000143.1"/>
</dbReference>
<dbReference type="CDD" id="cd00207">
    <property type="entry name" value="fer2"/>
    <property type="match status" value="1"/>
</dbReference>
<evidence type="ECO:0000259" key="7">
    <source>
        <dbReference type="PROSITE" id="PS51085"/>
    </source>
</evidence>
<evidence type="ECO:0000256" key="6">
    <source>
        <dbReference type="ARBA" id="ARBA00034078"/>
    </source>
</evidence>
<dbReference type="InterPro" id="IPR001055">
    <property type="entry name" value="Adrenodoxin-like"/>
</dbReference>
<keyword evidence="4" id="KW-0408">Iron</keyword>
<proteinExistence type="inferred from homology"/>
<dbReference type="GO" id="GO:0046872">
    <property type="term" value="F:metal ion binding"/>
    <property type="evidence" value="ECO:0007669"/>
    <property type="project" value="UniProtKB-KW"/>
</dbReference>
<evidence type="ECO:0000256" key="2">
    <source>
        <dbReference type="ARBA" id="ARBA00022714"/>
    </source>
</evidence>
<dbReference type="SUPFAM" id="SSF54292">
    <property type="entry name" value="2Fe-2S ferredoxin-like"/>
    <property type="match status" value="1"/>
</dbReference>
<dbReference type="GO" id="GO:0005829">
    <property type="term" value="C:cytosol"/>
    <property type="evidence" value="ECO:0007669"/>
    <property type="project" value="TreeGrafter"/>
</dbReference>
<evidence type="ECO:0000256" key="4">
    <source>
        <dbReference type="ARBA" id="ARBA00023004"/>
    </source>
</evidence>
<protein>
    <submittedName>
        <fullName evidence="8">2Fe-2S iron-sulfur cluster binding domain-containing protein</fullName>
    </submittedName>
</protein>